<dbReference type="Gene3D" id="3.10.450.50">
    <property type="match status" value="1"/>
</dbReference>
<dbReference type="AlphaFoldDB" id="A0A8E2ELM3"/>
<dbReference type="CDD" id="cd00531">
    <property type="entry name" value="NTF2_like"/>
    <property type="match status" value="1"/>
</dbReference>
<feature type="domain" description="SnoaL-like" evidence="1">
    <location>
        <begin position="9"/>
        <end position="134"/>
    </location>
</feature>
<dbReference type="InterPro" id="IPR032710">
    <property type="entry name" value="NTF2-like_dom_sf"/>
</dbReference>
<proteinExistence type="predicted"/>
<evidence type="ECO:0000259" key="1">
    <source>
        <dbReference type="Pfam" id="PF13577"/>
    </source>
</evidence>
<protein>
    <recommendedName>
        <fullName evidence="1">SnoaL-like domain-containing protein</fullName>
    </recommendedName>
</protein>
<dbReference type="SUPFAM" id="SSF54427">
    <property type="entry name" value="NTF2-like"/>
    <property type="match status" value="1"/>
</dbReference>
<dbReference type="Proteomes" id="UP000250266">
    <property type="component" value="Unassembled WGS sequence"/>
</dbReference>
<dbReference type="Pfam" id="PF13577">
    <property type="entry name" value="SnoaL_4"/>
    <property type="match status" value="1"/>
</dbReference>
<evidence type="ECO:0000313" key="2">
    <source>
        <dbReference type="EMBL" id="OCK86272.1"/>
    </source>
</evidence>
<dbReference type="EMBL" id="KV744807">
    <property type="protein sequence ID" value="OCK86272.1"/>
    <property type="molecule type" value="Genomic_DNA"/>
</dbReference>
<reference evidence="2 3" key="1">
    <citation type="journal article" date="2016" name="Nat. Commun.">
        <title>Ectomycorrhizal ecology is imprinted in the genome of the dominant symbiotic fungus Cenococcum geophilum.</title>
        <authorList>
            <consortium name="DOE Joint Genome Institute"/>
            <person name="Peter M."/>
            <person name="Kohler A."/>
            <person name="Ohm R.A."/>
            <person name="Kuo A."/>
            <person name="Krutzmann J."/>
            <person name="Morin E."/>
            <person name="Arend M."/>
            <person name="Barry K.W."/>
            <person name="Binder M."/>
            <person name="Choi C."/>
            <person name="Clum A."/>
            <person name="Copeland A."/>
            <person name="Grisel N."/>
            <person name="Haridas S."/>
            <person name="Kipfer T."/>
            <person name="LaButti K."/>
            <person name="Lindquist E."/>
            <person name="Lipzen A."/>
            <person name="Maire R."/>
            <person name="Meier B."/>
            <person name="Mihaltcheva S."/>
            <person name="Molinier V."/>
            <person name="Murat C."/>
            <person name="Poggeler S."/>
            <person name="Quandt C.A."/>
            <person name="Sperisen C."/>
            <person name="Tritt A."/>
            <person name="Tisserant E."/>
            <person name="Crous P.W."/>
            <person name="Henrissat B."/>
            <person name="Nehls U."/>
            <person name="Egli S."/>
            <person name="Spatafora J.W."/>
            <person name="Grigoriev I.V."/>
            <person name="Martin F.M."/>
        </authorList>
    </citation>
    <scope>NUCLEOTIDE SEQUENCE [LARGE SCALE GENOMIC DNA]</scope>
    <source>
        <strain evidence="2 3">CBS 459.81</strain>
    </source>
</reference>
<keyword evidence="3" id="KW-1185">Reference proteome</keyword>
<gene>
    <name evidence="2" type="ORF">K432DRAFT_438671</name>
</gene>
<dbReference type="InterPro" id="IPR037401">
    <property type="entry name" value="SnoaL-like"/>
</dbReference>
<accession>A0A8E2ELM3</accession>
<sequence length="169" mass="19597">MERDPELQHVIDESKIRNLLDKYPRALDRQDHELLASLFHPGAIDDHGVYNGSAAGYVDFMRLQGRPGLHWMHHNGTQIVEIEGNVAECETYTIALCRMGAPGEPGYDHEMFLRIRYLDRIEKREGVWKIAHRRVVYSPCHIMKIEEEFSLTPECLSEAAFPKDDVYNF</sequence>
<organism evidence="2 3">
    <name type="scientific">Lepidopterella palustris CBS 459.81</name>
    <dbReference type="NCBI Taxonomy" id="1314670"/>
    <lineage>
        <taxon>Eukaryota</taxon>
        <taxon>Fungi</taxon>
        <taxon>Dikarya</taxon>
        <taxon>Ascomycota</taxon>
        <taxon>Pezizomycotina</taxon>
        <taxon>Dothideomycetes</taxon>
        <taxon>Pleosporomycetidae</taxon>
        <taxon>Mytilinidiales</taxon>
        <taxon>Argynnaceae</taxon>
        <taxon>Lepidopterella</taxon>
    </lineage>
</organism>
<dbReference type="OrthoDB" id="2148716at2759"/>
<name>A0A8E2ELM3_9PEZI</name>
<evidence type="ECO:0000313" key="3">
    <source>
        <dbReference type="Proteomes" id="UP000250266"/>
    </source>
</evidence>